<keyword evidence="3" id="KW-1185">Reference proteome</keyword>
<dbReference type="InterPro" id="IPR009793">
    <property type="entry name" value="DUF1361"/>
</dbReference>
<comment type="caution">
    <text evidence="2">The sequence shown here is derived from an EMBL/GenBank/DDBJ whole genome shotgun (WGS) entry which is preliminary data.</text>
</comment>
<keyword evidence="1" id="KW-0472">Membrane</keyword>
<feature type="transmembrane region" description="Helical" evidence="1">
    <location>
        <begin position="12"/>
        <end position="35"/>
    </location>
</feature>
<accession>A0A444WEV0</accession>
<dbReference type="OrthoDB" id="4540541at2"/>
<feature type="transmembrane region" description="Helical" evidence="1">
    <location>
        <begin position="41"/>
        <end position="60"/>
    </location>
</feature>
<organism evidence="2 3">
    <name type="scientific">Flavobacterium beibuense</name>
    <dbReference type="NCBI Taxonomy" id="657326"/>
    <lineage>
        <taxon>Bacteria</taxon>
        <taxon>Pseudomonadati</taxon>
        <taxon>Bacteroidota</taxon>
        <taxon>Flavobacteriia</taxon>
        <taxon>Flavobacteriales</taxon>
        <taxon>Flavobacteriaceae</taxon>
        <taxon>Flavobacterium</taxon>
    </lineage>
</organism>
<dbReference type="AlphaFoldDB" id="A0A444WEV0"/>
<proteinExistence type="predicted"/>
<protein>
    <submittedName>
        <fullName evidence="2">Putative membrane protein</fullName>
    </submittedName>
</protein>
<evidence type="ECO:0000313" key="2">
    <source>
        <dbReference type="EMBL" id="RYJ44335.1"/>
    </source>
</evidence>
<gene>
    <name evidence="2" type="ORF">NU09_0945</name>
</gene>
<dbReference type="RefSeq" id="WP_129750104.1">
    <property type="nucleotide sequence ID" value="NZ_JUIW01000003.1"/>
</dbReference>
<dbReference type="EMBL" id="JUIW01000003">
    <property type="protein sequence ID" value="RYJ44335.1"/>
    <property type="molecule type" value="Genomic_DNA"/>
</dbReference>
<sequence length="219" mass="25648">MKIVKTAINEQFRHNGILIAMGCFAVCLLLTRLVITHSAFYFFLVWNIFLAYIPLALTGHMIDRPHLIEKKLYFWPLFFAWLMFLPNAPYIITDFIHLKRESTVPVWFDVLLLISFSLSGLLFGIKSMKHMFYMLAVRLNYFAVWVAMLVISFLTGIGIYLGRFLRYNSWDVLHRPFQILVSVFQSLTTYPDCKTSWGMTLGFGIFMFLAFIMHPDLED</sequence>
<feature type="transmembrane region" description="Helical" evidence="1">
    <location>
        <begin position="104"/>
        <end position="125"/>
    </location>
</feature>
<name>A0A444WEV0_9FLAO</name>
<evidence type="ECO:0000313" key="3">
    <source>
        <dbReference type="Proteomes" id="UP000289775"/>
    </source>
</evidence>
<keyword evidence="1" id="KW-0812">Transmembrane</keyword>
<feature type="transmembrane region" description="Helical" evidence="1">
    <location>
        <begin position="72"/>
        <end position="92"/>
    </location>
</feature>
<feature type="transmembrane region" description="Helical" evidence="1">
    <location>
        <begin position="196"/>
        <end position="213"/>
    </location>
</feature>
<dbReference type="Pfam" id="PF07099">
    <property type="entry name" value="DUF1361"/>
    <property type="match status" value="1"/>
</dbReference>
<evidence type="ECO:0000256" key="1">
    <source>
        <dbReference type="SAM" id="Phobius"/>
    </source>
</evidence>
<reference evidence="2 3" key="1">
    <citation type="submission" date="2014-12" db="EMBL/GenBank/DDBJ databases">
        <title>Genome sequence of Flavobacterium beibuense RSKm HC5.</title>
        <authorList>
            <person name="Kim J.F."/>
            <person name="Song J.Y."/>
            <person name="Kwak M.-J."/>
            <person name="Lee S.-W."/>
        </authorList>
    </citation>
    <scope>NUCLEOTIDE SEQUENCE [LARGE SCALE GENOMIC DNA]</scope>
    <source>
        <strain evidence="2 3">RSKm HC5</strain>
    </source>
</reference>
<keyword evidence="1" id="KW-1133">Transmembrane helix</keyword>
<feature type="transmembrane region" description="Helical" evidence="1">
    <location>
        <begin position="137"/>
        <end position="161"/>
    </location>
</feature>
<dbReference type="Proteomes" id="UP000289775">
    <property type="component" value="Unassembled WGS sequence"/>
</dbReference>